<dbReference type="GO" id="GO:0003723">
    <property type="term" value="F:RNA binding"/>
    <property type="evidence" value="ECO:0007669"/>
    <property type="project" value="UniProtKB-UniRule"/>
</dbReference>
<keyword evidence="5" id="KW-1185">Reference proteome</keyword>
<dbReference type="PROSITE" id="PS50102">
    <property type="entry name" value="RRM"/>
    <property type="match status" value="1"/>
</dbReference>
<dbReference type="InterPro" id="IPR000504">
    <property type="entry name" value="RRM_dom"/>
</dbReference>
<feature type="region of interest" description="Disordered" evidence="2">
    <location>
        <begin position="116"/>
        <end position="149"/>
    </location>
</feature>
<feature type="region of interest" description="Disordered" evidence="2">
    <location>
        <begin position="1"/>
        <end position="21"/>
    </location>
</feature>
<dbReference type="GO" id="GO:0005634">
    <property type="term" value="C:nucleus"/>
    <property type="evidence" value="ECO:0007669"/>
    <property type="project" value="InterPro"/>
</dbReference>
<dbReference type="Pfam" id="PF00076">
    <property type="entry name" value="RRM_1"/>
    <property type="match status" value="1"/>
</dbReference>
<feature type="compositionally biased region" description="Basic and acidic residues" evidence="2">
    <location>
        <begin position="123"/>
        <end position="149"/>
    </location>
</feature>
<dbReference type="PANTHER" id="PTHR45894">
    <property type="entry name" value="RNA-BINDING PROTEIN 8A"/>
    <property type="match status" value="1"/>
</dbReference>
<accession>A0A1V2L027</accession>
<protein>
    <submittedName>
        <fullName evidence="4">RNA-binding protein 8A</fullName>
    </submittedName>
</protein>
<proteinExistence type="predicted"/>
<dbReference type="EMBL" id="MPUK01000012">
    <property type="protein sequence ID" value="ONH65223.1"/>
    <property type="molecule type" value="Genomic_DNA"/>
</dbReference>
<dbReference type="Proteomes" id="UP000189513">
    <property type="component" value="Unassembled WGS sequence"/>
</dbReference>
<feature type="compositionally biased region" description="Basic and acidic residues" evidence="2">
    <location>
        <begin position="1"/>
        <end position="13"/>
    </location>
</feature>
<dbReference type="Gene3D" id="3.30.70.330">
    <property type="match status" value="1"/>
</dbReference>
<evidence type="ECO:0000256" key="2">
    <source>
        <dbReference type="SAM" id="MobiDB-lite"/>
    </source>
</evidence>
<dbReference type="GO" id="GO:0006396">
    <property type="term" value="P:RNA processing"/>
    <property type="evidence" value="ECO:0007669"/>
    <property type="project" value="InterPro"/>
</dbReference>
<name>A0A1V2L027_CYBFA</name>
<dbReference type="InterPro" id="IPR008111">
    <property type="entry name" value="RNA-bd_8"/>
</dbReference>
<dbReference type="InterPro" id="IPR035979">
    <property type="entry name" value="RBD_domain_sf"/>
</dbReference>
<evidence type="ECO:0000313" key="4">
    <source>
        <dbReference type="EMBL" id="ONH65223.1"/>
    </source>
</evidence>
<sequence length="149" mass="16947">MSSRMDVDEKNDSIDNENDNVVPSTKDGLIAAKSIQGYVLIVTNVHEEATEEDITDFFSDFGRVRGVHLNLDRQSGYVKGYALVEFREKSEAEEAVREADGSELLGTIINVDFAFVESPEQTNETKPKQRERSPDRGGRYESRQERDQW</sequence>
<dbReference type="STRING" id="36022.A0A1V2L027"/>
<dbReference type="OMA" id="ESEMQTH"/>
<feature type="domain" description="RRM" evidence="3">
    <location>
        <begin position="38"/>
        <end position="116"/>
    </location>
</feature>
<dbReference type="SMART" id="SM00360">
    <property type="entry name" value="RRM"/>
    <property type="match status" value="1"/>
</dbReference>
<evidence type="ECO:0000256" key="1">
    <source>
        <dbReference type="PROSITE-ProRule" id="PRU00176"/>
    </source>
</evidence>
<gene>
    <name evidence="4" type="ORF">BON22_4852</name>
</gene>
<dbReference type="VEuPathDB" id="FungiDB:BON22_4852"/>
<evidence type="ECO:0000313" key="5">
    <source>
        <dbReference type="Proteomes" id="UP000189513"/>
    </source>
</evidence>
<dbReference type="GO" id="GO:0005737">
    <property type="term" value="C:cytoplasm"/>
    <property type="evidence" value="ECO:0007669"/>
    <property type="project" value="InterPro"/>
</dbReference>
<comment type="caution">
    <text evidence="4">The sequence shown here is derived from an EMBL/GenBank/DDBJ whole genome shotgun (WGS) entry which is preliminary data.</text>
</comment>
<dbReference type="AlphaFoldDB" id="A0A1V2L027"/>
<keyword evidence="1" id="KW-0694">RNA-binding</keyword>
<dbReference type="InterPro" id="IPR012677">
    <property type="entry name" value="Nucleotide-bd_a/b_plait_sf"/>
</dbReference>
<reference evidence="5" key="1">
    <citation type="journal article" date="2017" name="Genome Announc.">
        <title>Genome sequences of Cyberlindnera fabianii 65, Pichia kudriavzevii 129, and Saccharomyces cerevisiae 131 isolated from fermented masau fruits in Zimbabwe.</title>
        <authorList>
            <person name="van Rijswijck I.M.H."/>
            <person name="Derks M.F.L."/>
            <person name="Abee T."/>
            <person name="de Ridder D."/>
            <person name="Smid E.J."/>
        </authorList>
    </citation>
    <scope>NUCLEOTIDE SEQUENCE [LARGE SCALE GENOMIC DNA]</scope>
    <source>
        <strain evidence="5">65</strain>
    </source>
</reference>
<evidence type="ECO:0000259" key="3">
    <source>
        <dbReference type="PROSITE" id="PS50102"/>
    </source>
</evidence>
<organism evidence="4 5">
    <name type="scientific">Cyberlindnera fabianii</name>
    <name type="common">Yeast</name>
    <name type="synonym">Hansenula fabianii</name>
    <dbReference type="NCBI Taxonomy" id="36022"/>
    <lineage>
        <taxon>Eukaryota</taxon>
        <taxon>Fungi</taxon>
        <taxon>Dikarya</taxon>
        <taxon>Ascomycota</taxon>
        <taxon>Saccharomycotina</taxon>
        <taxon>Saccharomycetes</taxon>
        <taxon>Phaffomycetales</taxon>
        <taxon>Phaffomycetaceae</taxon>
        <taxon>Cyberlindnera</taxon>
    </lineage>
</organism>
<dbReference type="SUPFAM" id="SSF54928">
    <property type="entry name" value="RNA-binding domain, RBD"/>
    <property type="match status" value="1"/>
</dbReference>